<proteinExistence type="predicted"/>
<organism evidence="1">
    <name type="scientific">Siphoviridae sp. ctGQT3</name>
    <dbReference type="NCBI Taxonomy" id="2825412"/>
    <lineage>
        <taxon>Viruses</taxon>
        <taxon>Duplodnaviria</taxon>
        <taxon>Heunggongvirae</taxon>
        <taxon>Uroviricota</taxon>
        <taxon>Caudoviricetes</taxon>
    </lineage>
</organism>
<name>A0A8S5UE21_9CAUD</name>
<reference evidence="1" key="1">
    <citation type="journal article" date="2021" name="Proc. Natl. Acad. Sci. U.S.A.">
        <title>A Catalog of Tens of Thousands of Viruses from Human Metagenomes Reveals Hidden Associations with Chronic Diseases.</title>
        <authorList>
            <person name="Tisza M.J."/>
            <person name="Buck C.B."/>
        </authorList>
    </citation>
    <scope>NUCLEOTIDE SEQUENCE</scope>
    <source>
        <strain evidence="1">CtGQT3</strain>
    </source>
</reference>
<accession>A0A8S5UE21</accession>
<protein>
    <submittedName>
        <fullName evidence="1">Uncharacterized protein</fullName>
    </submittedName>
</protein>
<dbReference type="EMBL" id="BK016071">
    <property type="protein sequence ID" value="DAF92751.1"/>
    <property type="molecule type" value="Genomic_DNA"/>
</dbReference>
<sequence>MKKNKYNISHIKLLKIIKKGKLKEGTKIYVSDFVASLFYENGTLYFYNCYDEIEPLTFKDFVENIKYAKFKIGDDK</sequence>
<evidence type="ECO:0000313" key="1">
    <source>
        <dbReference type="EMBL" id="DAF92751.1"/>
    </source>
</evidence>